<dbReference type="Proteomes" id="UP001642482">
    <property type="component" value="Unassembled WGS sequence"/>
</dbReference>
<organism evidence="1 2">
    <name type="scientific">Sporothrix eucalyptigena</name>
    <dbReference type="NCBI Taxonomy" id="1812306"/>
    <lineage>
        <taxon>Eukaryota</taxon>
        <taxon>Fungi</taxon>
        <taxon>Dikarya</taxon>
        <taxon>Ascomycota</taxon>
        <taxon>Pezizomycotina</taxon>
        <taxon>Sordariomycetes</taxon>
        <taxon>Sordariomycetidae</taxon>
        <taxon>Ophiostomatales</taxon>
        <taxon>Ophiostomataceae</taxon>
        <taxon>Sporothrix</taxon>
    </lineage>
</organism>
<comment type="caution">
    <text evidence="1">The sequence shown here is derived from an EMBL/GenBank/DDBJ whole genome shotgun (WGS) entry which is preliminary data.</text>
</comment>
<gene>
    <name evidence="1" type="ORF">SEUCBS140593_005393</name>
</gene>
<keyword evidence="2" id="KW-1185">Reference proteome</keyword>
<dbReference type="PANTHER" id="PTHR40624">
    <property type="entry name" value="BIOSYNTHESIS MONOOXYGENASE, PUTATIVE (AFU_ORTHOLOGUE AFUA_1G12025)-RELATED"/>
    <property type="match status" value="1"/>
</dbReference>
<proteinExistence type="predicted"/>
<sequence>MAYCVVWRHISPKVGKEDEVLEALKPVVQYAKDNNSKGILGMWVWRQVPEDTSTGIVPWVYREDKGRPFTGEQPAIMTQEVYVTEDDYGAINNSMAYLTFETVTGHMLAGPPQEQHLTPRAGFPFRNDKPCKTTDKLYAVTARVAYKEGTLLQGVQCWNTVTSYVKKEEVDGTVMYWFLTDRYDKVGLYSLEVYRDEEAFDVHKVCDAVVNNRNNQVDNLKIRTGVNIRVLKQEMSSFD</sequence>
<accession>A0ABP0BXZ9</accession>
<name>A0ABP0BXZ9_9PEZI</name>
<dbReference type="PANTHER" id="PTHR40624:SF1">
    <property type="entry name" value="BIOSYNTHESIS MONOOXYGENASE, PUTATIVE (AFU_ORTHOLOGUE AFUA_1G12025)-RELATED"/>
    <property type="match status" value="1"/>
</dbReference>
<evidence type="ECO:0000313" key="1">
    <source>
        <dbReference type="EMBL" id="CAK7223911.1"/>
    </source>
</evidence>
<evidence type="ECO:0000313" key="2">
    <source>
        <dbReference type="Proteomes" id="UP001642482"/>
    </source>
</evidence>
<evidence type="ECO:0008006" key="3">
    <source>
        <dbReference type="Google" id="ProtNLM"/>
    </source>
</evidence>
<protein>
    <recommendedName>
        <fullName evidence="3">ABM domain-containing protein</fullName>
    </recommendedName>
</protein>
<reference evidence="1 2" key="1">
    <citation type="submission" date="2024-01" db="EMBL/GenBank/DDBJ databases">
        <authorList>
            <person name="Allen C."/>
            <person name="Tagirdzhanova G."/>
        </authorList>
    </citation>
    <scope>NUCLEOTIDE SEQUENCE [LARGE SCALE GENOMIC DNA]</scope>
</reference>
<dbReference type="Gene3D" id="3.30.70.100">
    <property type="match status" value="1"/>
</dbReference>
<dbReference type="EMBL" id="CAWUHD010000052">
    <property type="protein sequence ID" value="CAK7223911.1"/>
    <property type="molecule type" value="Genomic_DNA"/>
</dbReference>